<gene>
    <name evidence="5" type="ORF">BG844_19620</name>
</gene>
<comment type="caution">
    <text evidence="5">The sequence shown here is derived from an EMBL/GenBank/DDBJ whole genome shotgun (WGS) entry which is preliminary data.</text>
</comment>
<keyword evidence="6" id="KW-1185">Reference proteome</keyword>
<evidence type="ECO:0008006" key="7">
    <source>
        <dbReference type="Google" id="ProtNLM"/>
    </source>
</evidence>
<evidence type="ECO:0000256" key="2">
    <source>
        <dbReference type="ARBA" id="ARBA00022679"/>
    </source>
</evidence>
<feature type="domain" description="Glycosyl transferase family 1" evidence="3">
    <location>
        <begin position="203"/>
        <end position="360"/>
    </location>
</feature>
<evidence type="ECO:0000259" key="4">
    <source>
        <dbReference type="Pfam" id="PF13439"/>
    </source>
</evidence>
<dbReference type="RefSeq" id="WP_170047408.1">
    <property type="nucleotide sequence ID" value="NZ_MEIA01000207.1"/>
</dbReference>
<dbReference type="GO" id="GO:0016757">
    <property type="term" value="F:glycosyltransferase activity"/>
    <property type="evidence" value="ECO:0007669"/>
    <property type="project" value="UniProtKB-KW"/>
</dbReference>
<dbReference type="Gene3D" id="3.40.50.2000">
    <property type="entry name" value="Glycogen Phosphorylase B"/>
    <property type="match status" value="2"/>
</dbReference>
<dbReference type="SUPFAM" id="SSF53756">
    <property type="entry name" value="UDP-Glycosyltransferase/glycogen phosphorylase"/>
    <property type="match status" value="1"/>
</dbReference>
<feature type="domain" description="Glycosyltransferase subfamily 4-like N-terminal" evidence="4">
    <location>
        <begin position="15"/>
        <end position="194"/>
    </location>
</feature>
<dbReference type="PANTHER" id="PTHR12526:SF627">
    <property type="entry name" value="D-RHAMNOSYLTRANSFERASE WBPZ"/>
    <property type="match status" value="1"/>
</dbReference>
<reference evidence="5 6" key="1">
    <citation type="submission" date="2016-09" db="EMBL/GenBank/DDBJ databases">
        <title>Couchioplanes caeruleus draft genome sequence.</title>
        <authorList>
            <person name="Sheehan J."/>
            <person name="Caffrey P."/>
        </authorList>
    </citation>
    <scope>NUCLEOTIDE SEQUENCE [LARGE SCALE GENOMIC DNA]</scope>
    <source>
        <strain evidence="5 6">DSM 43634</strain>
    </source>
</reference>
<dbReference type="PANTHER" id="PTHR12526">
    <property type="entry name" value="GLYCOSYLTRANSFERASE"/>
    <property type="match status" value="1"/>
</dbReference>
<organism evidence="5 6">
    <name type="scientific">Couchioplanes caeruleus subsp. caeruleus</name>
    <dbReference type="NCBI Taxonomy" id="56427"/>
    <lineage>
        <taxon>Bacteria</taxon>
        <taxon>Bacillati</taxon>
        <taxon>Actinomycetota</taxon>
        <taxon>Actinomycetes</taxon>
        <taxon>Micromonosporales</taxon>
        <taxon>Micromonosporaceae</taxon>
        <taxon>Couchioplanes</taxon>
    </lineage>
</organism>
<evidence type="ECO:0000259" key="3">
    <source>
        <dbReference type="Pfam" id="PF00534"/>
    </source>
</evidence>
<sequence>MAVRILFLLCDAFGVGGTVRTTFSLASALAAIGHDVEVLSMFRSAERPVLPLDPAVRLRWLVETRPSHEDFAKDDPRQQQAARVFPLQEGRYKAFNLLVEQRARAYLYRSDAQVVISTRSGLIAYAAEFAPDHMIRIGQEHLTRRMNHKGLRAEMRRHYRRLDAFVTVTASDAEDYRTHHRFGRTRLLHIPNGVPAPQVAPSHGRTPLVVAAGRLAKGKRFDVLIRAFAKVSAAHPEWQMRIYGRGPLRDDLRALVAELGLHNRVLFMGVYSPLEPEWAKAAIAAASSDREAFGMTLVEAARCGAPVISTAAPHGPAEIVRDGVDGRLSPVGDPEAFADALLELVGDEPRRLAMGAAAREAAARFDPALVAGAYHRLFTELAAAKTRPLRRCTDAAHRAGRRLRTAAAGSRGLPTGADGGSDELAFGPLTHTTATVGDVDVHPNGDLVVRLPAAVCRDGELSLVCRRSVELEHRYPLPSPAPGASQVQVVLRRGADGLTDGPWNLFLARPGDAGEPLVAGMRETRTLLDAPPEGPDGVHVRLPYRKQDGFLALRVWHRRVHAEVGDVHIGEETITVAGRLIGAAFGNHQPVLRLHSHTEPTHQREVPVEPLDPHRFQVSLPVELMIRQRGAETDRWQLRLFHDLALPAVRPGRLLDDVVDKRTAYAFPALTVADAELGPVRVQAQYTTANELSLLVEPAEPAQIRARAAS</sequence>
<dbReference type="Proteomes" id="UP000182486">
    <property type="component" value="Unassembled WGS sequence"/>
</dbReference>
<protein>
    <recommendedName>
        <fullName evidence="7">Glycosyltransferase involved in cell wall biosynthesis</fullName>
    </recommendedName>
</protein>
<evidence type="ECO:0000256" key="1">
    <source>
        <dbReference type="ARBA" id="ARBA00022676"/>
    </source>
</evidence>
<evidence type="ECO:0000313" key="6">
    <source>
        <dbReference type="Proteomes" id="UP000182486"/>
    </source>
</evidence>
<dbReference type="Pfam" id="PF13439">
    <property type="entry name" value="Glyco_transf_4"/>
    <property type="match status" value="1"/>
</dbReference>
<accession>A0A1K0G5U9</accession>
<dbReference type="EMBL" id="MEIA01000207">
    <property type="protein sequence ID" value="OJF12642.1"/>
    <property type="molecule type" value="Genomic_DNA"/>
</dbReference>
<evidence type="ECO:0000313" key="5">
    <source>
        <dbReference type="EMBL" id="OJF12642.1"/>
    </source>
</evidence>
<proteinExistence type="predicted"/>
<keyword evidence="2" id="KW-0808">Transferase</keyword>
<keyword evidence="1" id="KW-0328">Glycosyltransferase</keyword>
<dbReference type="Pfam" id="PF00534">
    <property type="entry name" value="Glycos_transf_1"/>
    <property type="match status" value="1"/>
</dbReference>
<dbReference type="InterPro" id="IPR028098">
    <property type="entry name" value="Glyco_trans_4-like_N"/>
</dbReference>
<dbReference type="InterPro" id="IPR001296">
    <property type="entry name" value="Glyco_trans_1"/>
</dbReference>
<dbReference type="AlphaFoldDB" id="A0A1K0G5U9"/>
<name>A0A1K0G5U9_9ACTN</name>